<accession>A0A1N7SI18</accession>
<evidence type="ECO:0008006" key="9">
    <source>
        <dbReference type="Google" id="ProtNLM"/>
    </source>
</evidence>
<gene>
    <name evidence="7" type="ORF">BN2475_710014</name>
</gene>
<keyword evidence="3 6" id="KW-0812">Transmembrane</keyword>
<dbReference type="Proteomes" id="UP000187012">
    <property type="component" value="Unassembled WGS sequence"/>
</dbReference>
<keyword evidence="8" id="KW-1185">Reference proteome</keyword>
<name>A0A1N7SI18_9BURK</name>
<evidence type="ECO:0000313" key="7">
    <source>
        <dbReference type="EMBL" id="SIT47033.1"/>
    </source>
</evidence>
<evidence type="ECO:0000313" key="8">
    <source>
        <dbReference type="Proteomes" id="UP000187012"/>
    </source>
</evidence>
<keyword evidence="2" id="KW-1003">Cell membrane</keyword>
<evidence type="ECO:0000256" key="5">
    <source>
        <dbReference type="ARBA" id="ARBA00023136"/>
    </source>
</evidence>
<reference evidence="7 8" key="1">
    <citation type="submission" date="2016-12" db="EMBL/GenBank/DDBJ databases">
        <authorList>
            <person name="Song W.-J."/>
            <person name="Kurnit D.M."/>
        </authorList>
    </citation>
    <scope>NUCLEOTIDE SEQUENCE [LARGE SCALE GENOMIC DNA]</scope>
    <source>
        <strain evidence="7 8">STM7296</strain>
    </source>
</reference>
<feature type="transmembrane region" description="Helical" evidence="6">
    <location>
        <begin position="41"/>
        <end position="62"/>
    </location>
</feature>
<evidence type="ECO:0000256" key="1">
    <source>
        <dbReference type="ARBA" id="ARBA00004651"/>
    </source>
</evidence>
<dbReference type="RefSeq" id="WP_094782586.1">
    <property type="nucleotide sequence ID" value="NZ_CYGX02000071.1"/>
</dbReference>
<dbReference type="AlphaFoldDB" id="A0A1N7SI18"/>
<proteinExistence type="predicted"/>
<dbReference type="PANTHER" id="PTHR30086">
    <property type="entry name" value="ARGININE EXPORTER PROTEIN ARGO"/>
    <property type="match status" value="1"/>
</dbReference>
<feature type="transmembrane region" description="Helical" evidence="6">
    <location>
        <begin position="74"/>
        <end position="91"/>
    </location>
</feature>
<evidence type="ECO:0000256" key="6">
    <source>
        <dbReference type="SAM" id="Phobius"/>
    </source>
</evidence>
<evidence type="ECO:0000256" key="3">
    <source>
        <dbReference type="ARBA" id="ARBA00022692"/>
    </source>
</evidence>
<protein>
    <recommendedName>
        <fullName evidence="9">Lysine exporter protein (LYSE/YGGA)</fullName>
    </recommendedName>
</protein>
<dbReference type="EMBL" id="CYGX02000071">
    <property type="protein sequence ID" value="SIT47033.1"/>
    <property type="molecule type" value="Genomic_DNA"/>
</dbReference>
<dbReference type="OrthoDB" id="9804822at2"/>
<dbReference type="Pfam" id="PF01810">
    <property type="entry name" value="LysE"/>
    <property type="match status" value="1"/>
</dbReference>
<dbReference type="PANTHER" id="PTHR30086:SF20">
    <property type="entry name" value="ARGININE EXPORTER PROTEIN ARGO-RELATED"/>
    <property type="match status" value="1"/>
</dbReference>
<evidence type="ECO:0000256" key="2">
    <source>
        <dbReference type="ARBA" id="ARBA00022475"/>
    </source>
</evidence>
<dbReference type="GO" id="GO:0015171">
    <property type="term" value="F:amino acid transmembrane transporter activity"/>
    <property type="evidence" value="ECO:0007669"/>
    <property type="project" value="TreeGrafter"/>
</dbReference>
<feature type="transmembrane region" description="Helical" evidence="6">
    <location>
        <begin position="147"/>
        <end position="168"/>
    </location>
</feature>
<organism evidence="7 8">
    <name type="scientific">Paraburkholderia ribeironis</name>
    <dbReference type="NCBI Taxonomy" id="1247936"/>
    <lineage>
        <taxon>Bacteria</taxon>
        <taxon>Pseudomonadati</taxon>
        <taxon>Pseudomonadota</taxon>
        <taxon>Betaproteobacteria</taxon>
        <taxon>Burkholderiales</taxon>
        <taxon>Burkholderiaceae</taxon>
        <taxon>Paraburkholderia</taxon>
    </lineage>
</organism>
<dbReference type="InterPro" id="IPR001123">
    <property type="entry name" value="LeuE-type"/>
</dbReference>
<keyword evidence="4 6" id="KW-1133">Transmembrane helix</keyword>
<evidence type="ECO:0000256" key="4">
    <source>
        <dbReference type="ARBA" id="ARBA00022989"/>
    </source>
</evidence>
<keyword evidence="5 6" id="KW-0472">Membrane</keyword>
<sequence length="204" mass="21817">MEPLSVAIFAGALLLNAGTPGPSIAALVSRVITNGWRGVIPFVAAMWIGEMIWLSMAMAGLTAFAQTFQSGFQIIKWLGSAYLCWLAFKMWRQPAAEVGNDLPRRTSPLSMFGAGMAVTLGNPKIMVFYIALLPSLVDLSSVGLQEWAILSFVTLVTLAAIDLSWTFLAHKARLLLRTPHAVRIANRVGAFALGGAAAAIASRN</sequence>
<feature type="transmembrane region" description="Helical" evidence="6">
    <location>
        <begin position="111"/>
        <end position="135"/>
    </location>
</feature>
<comment type="subcellular location">
    <subcellularLocation>
        <location evidence="1">Cell membrane</location>
        <topology evidence="1">Multi-pass membrane protein</topology>
    </subcellularLocation>
</comment>
<dbReference type="GO" id="GO:0005886">
    <property type="term" value="C:plasma membrane"/>
    <property type="evidence" value="ECO:0007669"/>
    <property type="project" value="UniProtKB-SubCell"/>
</dbReference>
<dbReference type="STRING" id="1247936.BN2475_710014"/>